<name>A0A758BST7_SALER</name>
<dbReference type="Pfam" id="PF07030">
    <property type="entry name" value="Phage_Mu_Gp36"/>
    <property type="match status" value="1"/>
</dbReference>
<evidence type="ECO:0000313" key="2">
    <source>
        <dbReference type="EMBL" id="HAG1011273.1"/>
    </source>
</evidence>
<gene>
    <name evidence="2" type="ORF">G8O36_001721</name>
</gene>
<organism evidence="2">
    <name type="scientific">Salmonella enterica</name>
    <name type="common">Salmonella choleraesuis</name>
    <dbReference type="NCBI Taxonomy" id="28901"/>
    <lineage>
        <taxon>Bacteria</taxon>
        <taxon>Pseudomonadati</taxon>
        <taxon>Pseudomonadota</taxon>
        <taxon>Gammaproteobacteria</taxon>
        <taxon>Enterobacterales</taxon>
        <taxon>Enterobacteriaceae</taxon>
        <taxon>Salmonella</taxon>
    </lineage>
</organism>
<protein>
    <submittedName>
        <fullName evidence="2">DUF1320 domain-containing protein</fullName>
    </submittedName>
</protein>
<comment type="caution">
    <text evidence="2">The sequence shown here is derived from an EMBL/GenBank/DDBJ whole genome shotgun (WGS) entry which is preliminary data.</text>
</comment>
<evidence type="ECO:0000256" key="1">
    <source>
        <dbReference type="SAM" id="MobiDB-lite"/>
    </source>
</evidence>
<dbReference type="InterPro" id="IPR009752">
    <property type="entry name" value="Phage_Mu_GpJ"/>
</dbReference>
<accession>A0A758BST7</accession>
<proteinExistence type="predicted"/>
<reference evidence="2" key="1">
    <citation type="journal article" date="2018" name="Genome Biol.">
        <title>SKESA: strategic k-mer extension for scrupulous assemblies.</title>
        <authorList>
            <person name="Souvorov A."/>
            <person name="Agarwala R."/>
            <person name="Lipman D.J."/>
        </authorList>
    </citation>
    <scope>NUCLEOTIDE SEQUENCE</scope>
    <source>
        <strain evidence="2">MA.CK_08/00001351</strain>
    </source>
</reference>
<sequence>MIYATVSDMCLRYQRRNLDLLTSDKTEDGQPDDALIEIALADAGALIDSYISARYTLPLSVVPGALAQQCCVIAWYLMNDMRATDQTIQRYKDAVRWLESVRDGKTPLGVDVDTSTAPESENLAQVQSDKPVFSRQQRGFI</sequence>
<feature type="region of interest" description="Disordered" evidence="1">
    <location>
        <begin position="121"/>
        <end position="141"/>
    </location>
</feature>
<reference evidence="2" key="2">
    <citation type="submission" date="2020-02" db="EMBL/GenBank/DDBJ databases">
        <authorList>
            <consortium name="NCBI Pathogen Detection Project"/>
        </authorList>
    </citation>
    <scope>NUCLEOTIDE SEQUENCE</scope>
    <source>
        <strain evidence="2">MA.CK_08/00001351</strain>
    </source>
</reference>
<dbReference type="AlphaFoldDB" id="A0A758BST7"/>
<dbReference type="EMBL" id="DAAXHH010000005">
    <property type="protein sequence ID" value="HAG1011273.1"/>
    <property type="molecule type" value="Genomic_DNA"/>
</dbReference>